<evidence type="ECO:0000313" key="2">
    <source>
        <dbReference type="Proteomes" id="UP000501690"/>
    </source>
</evidence>
<name>A0A4D6LC54_VIGUN</name>
<dbReference type="Proteomes" id="UP000501690">
    <property type="component" value="Linkage Group LG3"/>
</dbReference>
<reference evidence="1 2" key="1">
    <citation type="submission" date="2019-04" db="EMBL/GenBank/DDBJ databases">
        <title>An improved genome assembly and genetic linkage map for asparagus bean, Vigna unguiculata ssp. sesquipedialis.</title>
        <authorList>
            <person name="Xia Q."/>
            <person name="Zhang R."/>
            <person name="Dong Y."/>
        </authorList>
    </citation>
    <scope>NUCLEOTIDE SEQUENCE [LARGE SCALE GENOMIC DNA]</scope>
    <source>
        <tissue evidence="1">Leaf</tissue>
    </source>
</reference>
<keyword evidence="2" id="KW-1185">Reference proteome</keyword>
<dbReference type="AlphaFoldDB" id="A0A4D6LC54"/>
<protein>
    <submittedName>
        <fullName evidence="1">Uncharacterized protein</fullName>
    </submittedName>
</protein>
<evidence type="ECO:0000313" key="1">
    <source>
        <dbReference type="EMBL" id="QCD86138.1"/>
    </source>
</evidence>
<proteinExistence type="predicted"/>
<dbReference type="EMBL" id="CP039347">
    <property type="protein sequence ID" value="QCD86138.1"/>
    <property type="molecule type" value="Genomic_DNA"/>
</dbReference>
<accession>A0A4D6LC54</accession>
<organism evidence="1 2">
    <name type="scientific">Vigna unguiculata</name>
    <name type="common">Cowpea</name>
    <dbReference type="NCBI Taxonomy" id="3917"/>
    <lineage>
        <taxon>Eukaryota</taxon>
        <taxon>Viridiplantae</taxon>
        <taxon>Streptophyta</taxon>
        <taxon>Embryophyta</taxon>
        <taxon>Tracheophyta</taxon>
        <taxon>Spermatophyta</taxon>
        <taxon>Magnoliopsida</taxon>
        <taxon>eudicotyledons</taxon>
        <taxon>Gunneridae</taxon>
        <taxon>Pentapetalae</taxon>
        <taxon>rosids</taxon>
        <taxon>fabids</taxon>
        <taxon>Fabales</taxon>
        <taxon>Fabaceae</taxon>
        <taxon>Papilionoideae</taxon>
        <taxon>50 kb inversion clade</taxon>
        <taxon>NPAAA clade</taxon>
        <taxon>indigoferoid/millettioid clade</taxon>
        <taxon>Phaseoleae</taxon>
        <taxon>Vigna</taxon>
    </lineage>
</organism>
<sequence length="100" mass="11601">MEMRWWLSALLREGRDATAVAGEDGSCANGGRWWRCHGVDGASWWPEEVLRWCVKVAAMVKARWWSENKLPWWLTEMAAAAAVEGGREIRVRVSCVRWRR</sequence>
<gene>
    <name evidence="1" type="ORF">DEO72_LG3g659</name>
</gene>